<name>A0A2P4YZD3_9CRYT</name>
<dbReference type="EMBL" id="JIBK01000010">
    <property type="protein sequence ID" value="POM83157.1"/>
    <property type="molecule type" value="Genomic_DNA"/>
</dbReference>
<gene>
    <name evidence="1" type="ORF">CmeUKMEL1_05990</name>
</gene>
<protein>
    <submittedName>
        <fullName evidence="1">Uncharacterized protein</fullName>
    </submittedName>
</protein>
<accession>A0A2P4YZD3</accession>
<keyword evidence="2" id="KW-1185">Reference proteome</keyword>
<reference evidence="1 2" key="1">
    <citation type="submission" date="2014-04" db="EMBL/GenBank/DDBJ databases">
        <title>Comparative Genomics of Cryptosporidium Species.</title>
        <authorList>
            <person name="Silva J.C."/>
            <person name="Su Q."/>
            <person name="Chalmers R."/>
            <person name="Chibucos M.C."/>
            <person name="Elwin K."/>
            <person name="Godinez A."/>
            <person name="Guo F."/>
            <person name="Huynh K."/>
            <person name="Orvis J."/>
            <person name="Ott S."/>
            <person name="Sadzewicz L."/>
            <person name="Sengamalay N."/>
            <person name="Shetty A."/>
            <person name="Sun M."/>
            <person name="Tallon L."/>
            <person name="Xiao L."/>
            <person name="Zhang H."/>
            <person name="Fraser C.M."/>
            <person name="Zhu G."/>
            <person name="Kissinger J."/>
            <person name="Widmer G."/>
        </authorList>
    </citation>
    <scope>NUCLEOTIDE SEQUENCE [LARGE SCALE GENOMIC DNA]</scope>
    <source>
        <strain evidence="1 2">UKMEL1</strain>
    </source>
</reference>
<dbReference type="VEuPathDB" id="CryptoDB:CmeUKMEL1_05990"/>
<dbReference type="AlphaFoldDB" id="A0A2P4YZD3"/>
<proteinExistence type="predicted"/>
<organism evidence="1 2">
    <name type="scientific">Cryptosporidium meleagridis</name>
    <dbReference type="NCBI Taxonomy" id="93969"/>
    <lineage>
        <taxon>Eukaryota</taxon>
        <taxon>Sar</taxon>
        <taxon>Alveolata</taxon>
        <taxon>Apicomplexa</taxon>
        <taxon>Conoidasida</taxon>
        <taxon>Coccidia</taxon>
        <taxon>Eucoccidiorida</taxon>
        <taxon>Eimeriorina</taxon>
        <taxon>Cryptosporidiidae</taxon>
        <taxon>Cryptosporidium</taxon>
    </lineage>
</organism>
<evidence type="ECO:0000313" key="2">
    <source>
        <dbReference type="Proteomes" id="UP000236928"/>
    </source>
</evidence>
<evidence type="ECO:0000313" key="1">
    <source>
        <dbReference type="EMBL" id="POM83157.1"/>
    </source>
</evidence>
<comment type="caution">
    <text evidence="1">The sequence shown here is derived from an EMBL/GenBank/DDBJ whole genome shotgun (WGS) entry which is preliminary data.</text>
</comment>
<dbReference type="Proteomes" id="UP000236928">
    <property type="component" value="Unassembled WGS sequence"/>
</dbReference>
<sequence length="78" mass="8819">MLREERVWGDHRMVKSEGGDESGVVEKGEINIYDLGVTRDIGGIEKEKETACAKILEKDRGKGGSGREVIYKEVRRRI</sequence>